<dbReference type="GO" id="GO:0005886">
    <property type="term" value="C:plasma membrane"/>
    <property type="evidence" value="ECO:0007669"/>
    <property type="project" value="UniProtKB-SubCell"/>
</dbReference>
<dbReference type="GO" id="GO:0009247">
    <property type="term" value="P:glycolipid biosynthetic process"/>
    <property type="evidence" value="ECO:0007669"/>
    <property type="project" value="UniProtKB-ARBA"/>
</dbReference>
<evidence type="ECO:0000256" key="1">
    <source>
        <dbReference type="ARBA" id="ARBA00004533"/>
    </source>
</evidence>
<keyword evidence="2" id="KW-1003">Cell membrane</keyword>
<keyword evidence="5 7" id="KW-0472">Membrane</keyword>
<dbReference type="CDD" id="cd07984">
    <property type="entry name" value="LPLAT_LABLAT-like"/>
    <property type="match status" value="1"/>
</dbReference>
<keyword evidence="6 8" id="KW-0012">Acyltransferase</keyword>
<evidence type="ECO:0000256" key="7">
    <source>
        <dbReference type="SAM" id="Phobius"/>
    </source>
</evidence>
<keyword evidence="4 8" id="KW-0808">Transferase</keyword>
<gene>
    <name evidence="8" type="ORF">I595_258</name>
</gene>
<dbReference type="GO" id="GO:0016746">
    <property type="term" value="F:acyltransferase activity"/>
    <property type="evidence" value="ECO:0007669"/>
    <property type="project" value="UniProtKB-KW"/>
</dbReference>
<evidence type="ECO:0000256" key="2">
    <source>
        <dbReference type="ARBA" id="ARBA00022475"/>
    </source>
</evidence>
<feature type="transmembrane region" description="Helical" evidence="7">
    <location>
        <begin position="12"/>
        <end position="35"/>
    </location>
</feature>
<dbReference type="PATRIC" id="fig|1300341.3.peg.258"/>
<evidence type="ECO:0000256" key="6">
    <source>
        <dbReference type="ARBA" id="ARBA00023315"/>
    </source>
</evidence>
<dbReference type="PIRSF" id="PIRSF026649">
    <property type="entry name" value="MsbB"/>
    <property type="match status" value="1"/>
</dbReference>
<name>A0A0P7B243_9FLAO</name>
<proteinExistence type="predicted"/>
<dbReference type="STRING" id="1300341.I595_258"/>
<dbReference type="RefSeq" id="WP_054557563.1">
    <property type="nucleotide sequence ID" value="NZ_LDJX01000001.1"/>
</dbReference>
<dbReference type="PANTHER" id="PTHR30606:SF10">
    <property type="entry name" value="PHOSPHATIDYLINOSITOL MANNOSIDE ACYLTRANSFERASE"/>
    <property type="match status" value="1"/>
</dbReference>
<comment type="subcellular location">
    <subcellularLocation>
        <location evidence="1">Cell inner membrane</location>
    </subcellularLocation>
</comment>
<evidence type="ECO:0000313" key="9">
    <source>
        <dbReference type="Proteomes" id="UP000050280"/>
    </source>
</evidence>
<evidence type="ECO:0000313" key="8">
    <source>
        <dbReference type="EMBL" id="KPM33355.1"/>
    </source>
</evidence>
<organism evidence="8 9">
    <name type="scientific">Croceitalea dokdonensis DOKDO 023</name>
    <dbReference type="NCBI Taxonomy" id="1300341"/>
    <lineage>
        <taxon>Bacteria</taxon>
        <taxon>Pseudomonadati</taxon>
        <taxon>Bacteroidota</taxon>
        <taxon>Flavobacteriia</taxon>
        <taxon>Flavobacteriales</taxon>
        <taxon>Flavobacteriaceae</taxon>
        <taxon>Croceitalea</taxon>
    </lineage>
</organism>
<dbReference type="EMBL" id="LDJX01000001">
    <property type="protein sequence ID" value="KPM33355.1"/>
    <property type="molecule type" value="Genomic_DNA"/>
</dbReference>
<keyword evidence="7" id="KW-1133">Transmembrane helix</keyword>
<accession>A0A0P7B243</accession>
<protein>
    <submittedName>
        <fullName evidence="8">Lipid A biosynthesis acyltransferase</fullName>
    </submittedName>
</protein>
<keyword evidence="9" id="KW-1185">Reference proteome</keyword>
<evidence type="ECO:0000256" key="5">
    <source>
        <dbReference type="ARBA" id="ARBA00023136"/>
    </source>
</evidence>
<dbReference type="AlphaFoldDB" id="A0A0P7B243"/>
<sequence length="300" mass="35418">MQLLVYLLVYPILWIISRLPFTILYILSDALYYLLFHVIGYRKKVVHANLQLAFPEKDGKDIMRIQKAFYSHMCDVFLEIIKTMGMTAKQMEERFEMHNHDIINQMAAQQRSTVLFAGHYASWEWLLALNVRLNPKAYAIYQKIENPYFDKLVQRIRGTFGTTLLRTYESRQRIADLVENGQTFVLGLASDQSPMLSKAKHWMEFMGVRVPIHVGAEKMCKEHDLVPIFLKVEKKKRGYYKATFEIITEEPKNIPDFGISEHFMKSLEQVIRKKPEYYFWTHKRWKHAGKEPQTAVTKTD</sequence>
<dbReference type="Proteomes" id="UP000050280">
    <property type="component" value="Unassembled WGS sequence"/>
</dbReference>
<evidence type="ECO:0000256" key="4">
    <source>
        <dbReference type="ARBA" id="ARBA00022679"/>
    </source>
</evidence>
<dbReference type="OrthoDB" id="9801955at2"/>
<evidence type="ECO:0000256" key="3">
    <source>
        <dbReference type="ARBA" id="ARBA00022519"/>
    </source>
</evidence>
<keyword evidence="7" id="KW-0812">Transmembrane</keyword>
<keyword evidence="3" id="KW-0997">Cell inner membrane</keyword>
<dbReference type="Pfam" id="PF03279">
    <property type="entry name" value="Lip_A_acyltrans"/>
    <property type="match status" value="1"/>
</dbReference>
<dbReference type="PANTHER" id="PTHR30606">
    <property type="entry name" value="LIPID A BIOSYNTHESIS LAUROYL ACYLTRANSFERASE"/>
    <property type="match status" value="1"/>
</dbReference>
<reference evidence="8 9" key="1">
    <citation type="submission" date="2015-09" db="EMBL/GenBank/DDBJ databases">
        <title>Genome sequence of the marine flavobacterium Croceitalea dokdonensis DOKDO 023 that contains proton- and sodium-pumping rhodopsins.</title>
        <authorList>
            <person name="Kwon S.-K."/>
            <person name="Lee H.K."/>
            <person name="Kwak M.-J."/>
            <person name="Kim J.F."/>
        </authorList>
    </citation>
    <scope>NUCLEOTIDE SEQUENCE [LARGE SCALE GENOMIC DNA]</scope>
    <source>
        <strain evidence="8 9">DOKDO 023</strain>
    </source>
</reference>
<comment type="caution">
    <text evidence="8">The sequence shown here is derived from an EMBL/GenBank/DDBJ whole genome shotgun (WGS) entry which is preliminary data.</text>
</comment>
<dbReference type="InterPro" id="IPR004960">
    <property type="entry name" value="LipA_acyltrans"/>
</dbReference>